<feature type="domain" description="UvrD-like helicase C-terminal" evidence="14">
    <location>
        <begin position="292"/>
        <end position="576"/>
    </location>
</feature>
<reference evidence="15 16" key="1">
    <citation type="submission" date="2016-09" db="EMBL/GenBank/DDBJ databases">
        <authorList>
            <person name="Capua I."/>
            <person name="De Benedictis P."/>
            <person name="Joannis T."/>
            <person name="Lombin L.H."/>
            <person name="Cattoli G."/>
        </authorList>
    </citation>
    <scope>NUCLEOTIDE SEQUENCE [LARGE SCALE GENOMIC DNA]</scope>
    <source>
        <strain evidence="15 16">A7P-90m</strain>
    </source>
</reference>
<dbReference type="InterPro" id="IPR027417">
    <property type="entry name" value="P-loop_NTPase"/>
</dbReference>
<dbReference type="GO" id="GO:0003677">
    <property type="term" value="F:DNA binding"/>
    <property type="evidence" value="ECO:0007669"/>
    <property type="project" value="UniProtKB-KW"/>
</dbReference>
<evidence type="ECO:0000259" key="14">
    <source>
        <dbReference type="PROSITE" id="PS51217"/>
    </source>
</evidence>
<comment type="catalytic activity">
    <reaction evidence="11">
        <text>ATP + H2O = ADP + phosphate + H(+)</text>
        <dbReference type="Rhea" id="RHEA:13065"/>
        <dbReference type="ChEBI" id="CHEBI:15377"/>
        <dbReference type="ChEBI" id="CHEBI:15378"/>
        <dbReference type="ChEBI" id="CHEBI:30616"/>
        <dbReference type="ChEBI" id="CHEBI:43474"/>
        <dbReference type="ChEBI" id="CHEBI:456216"/>
        <dbReference type="EC" id="5.6.2.4"/>
    </reaction>
</comment>
<dbReference type="GO" id="GO:0016887">
    <property type="term" value="F:ATP hydrolysis activity"/>
    <property type="evidence" value="ECO:0007669"/>
    <property type="project" value="RHEA"/>
</dbReference>
<dbReference type="Gene3D" id="3.40.50.300">
    <property type="entry name" value="P-loop containing nucleotide triphosphate hydrolases"/>
    <property type="match status" value="2"/>
</dbReference>
<evidence type="ECO:0000256" key="1">
    <source>
        <dbReference type="ARBA" id="ARBA00009922"/>
    </source>
</evidence>
<dbReference type="GO" id="GO:0005829">
    <property type="term" value="C:cytosol"/>
    <property type="evidence" value="ECO:0007669"/>
    <property type="project" value="TreeGrafter"/>
</dbReference>
<comment type="catalytic activity">
    <reaction evidence="8">
        <text>Couples ATP hydrolysis with the unwinding of duplex DNA by translocating in the 3'-5' direction.</text>
        <dbReference type="EC" id="5.6.2.4"/>
    </reaction>
</comment>
<evidence type="ECO:0000256" key="10">
    <source>
        <dbReference type="ARBA" id="ARBA00034923"/>
    </source>
</evidence>
<evidence type="ECO:0000256" key="7">
    <source>
        <dbReference type="ARBA" id="ARBA00023235"/>
    </source>
</evidence>
<dbReference type="EMBL" id="FMYP01000009">
    <property type="protein sequence ID" value="SDB91544.1"/>
    <property type="molecule type" value="Genomic_DNA"/>
</dbReference>
<evidence type="ECO:0000256" key="12">
    <source>
        <dbReference type="PROSITE-ProRule" id="PRU00560"/>
    </source>
</evidence>
<dbReference type="CDD" id="cd17932">
    <property type="entry name" value="DEXQc_UvrD"/>
    <property type="match status" value="1"/>
</dbReference>
<accession>A0A1G6HBM4</accession>
<feature type="domain" description="UvrD-like helicase ATP-binding" evidence="13">
    <location>
        <begin position="6"/>
        <end position="291"/>
    </location>
</feature>
<organism evidence="15 16">
    <name type="scientific">Williamwhitmania taraxaci</name>
    <dbReference type="NCBI Taxonomy" id="1640674"/>
    <lineage>
        <taxon>Bacteria</taxon>
        <taxon>Pseudomonadati</taxon>
        <taxon>Bacteroidota</taxon>
        <taxon>Bacteroidia</taxon>
        <taxon>Bacteroidales</taxon>
        <taxon>Williamwhitmaniaceae</taxon>
        <taxon>Williamwhitmania</taxon>
    </lineage>
</organism>
<gene>
    <name evidence="15" type="ORF">SAMN05216323_100915</name>
</gene>
<sequence>MEEFLSQLSDTQREAVVNFTGPSLIIAGAGSGKTRVLTYRIAYLLNQGVQPSSILALTFTNKAAKEMKERIAVTVGVAQSKRLRMGTFHSIFAQILRAEADKLGYPSSFTIYDTTDVKSVIKAIVKEKKLDDQIYKPGAVLSRISSAKNNLVTPMAYRSNSGAMSQDAAAKMPMIADIYTAYAQKCYKSGAMDFDDLLLNTNILFRDFPEVLAKYQQLFNFILVDEYQDTNYSQYLIVNKLATHHKNICVVGDDAQSIYSFRGAKIENILNFRNDYPNYKLFKLEQNYRSTQNIVNAANSLIAKNKNQIKKVSYSEKESGDLIKVLRAYTDQEEGLMVAASIHQTILQDQATYQNFAILYRTNAQSRIFEDSLRKKNIPYKVYGGLSFYQRKEIKDLLCYFRLVLNHNDDEAYKRVVNFPARGIGETTMSRVEAAASAKGLSIWEAALNIRSLDSEVKDGAARKLADFAAIIKDLATEIVTSDAYNLALTIATKSGVINDLRMDKSQEGTSKLENLEALLNGIREFVDEMKRAEEPDGEPTLDRFLETVSLLTDADKDKPEDKNKVTIMTIHSAKGLEFKYVYLVGLEDELFPSRMSMNTEQELEEERRLFYVAITRAERRATISYALQRYKWGTPATCRPSRFLKEIDEQFLDMGDSDPDNESNSLLNLSTQNGGFTKNYGGFSNPYQKNVPASPNKITSTEVKTKLPAGATVFNEPIAKQFVECAENDIVEGVQVEHERFGIGKVITAEGDGPNRKVTVFFPAAGQKTLLLKFAKLKIGL</sequence>
<dbReference type="Pfam" id="PF13361">
    <property type="entry name" value="UvrD_C"/>
    <property type="match status" value="1"/>
</dbReference>
<dbReference type="PROSITE" id="PS51198">
    <property type="entry name" value="UVRD_HELICASE_ATP_BIND"/>
    <property type="match status" value="1"/>
</dbReference>
<keyword evidence="2 12" id="KW-0547">Nucleotide-binding</keyword>
<evidence type="ECO:0000256" key="5">
    <source>
        <dbReference type="ARBA" id="ARBA00022840"/>
    </source>
</evidence>
<dbReference type="Pfam" id="PF21196">
    <property type="entry name" value="PcrA_UvrD_tudor"/>
    <property type="match status" value="1"/>
</dbReference>
<dbReference type="Gene3D" id="1.10.10.160">
    <property type="match status" value="1"/>
</dbReference>
<keyword evidence="6" id="KW-0238">DNA-binding</keyword>
<evidence type="ECO:0000313" key="16">
    <source>
        <dbReference type="Proteomes" id="UP000199452"/>
    </source>
</evidence>
<keyword evidence="5 12" id="KW-0067">ATP-binding</keyword>
<name>A0A1G6HBM4_9BACT</name>
<keyword evidence="3 12" id="KW-0378">Hydrolase</keyword>
<dbReference type="EC" id="5.6.2.4" evidence="9"/>
<dbReference type="PROSITE" id="PS51217">
    <property type="entry name" value="UVRD_HELICASE_CTER"/>
    <property type="match status" value="1"/>
</dbReference>
<evidence type="ECO:0000256" key="3">
    <source>
        <dbReference type="ARBA" id="ARBA00022801"/>
    </source>
</evidence>
<dbReference type="PANTHER" id="PTHR11070">
    <property type="entry name" value="UVRD / RECB / PCRA DNA HELICASE FAMILY MEMBER"/>
    <property type="match status" value="1"/>
</dbReference>
<dbReference type="Gene3D" id="1.10.486.10">
    <property type="entry name" value="PCRA, domain 4"/>
    <property type="match status" value="1"/>
</dbReference>
<dbReference type="PANTHER" id="PTHR11070:SF2">
    <property type="entry name" value="ATP-DEPENDENT DNA HELICASE SRS2"/>
    <property type="match status" value="1"/>
</dbReference>
<feature type="binding site" evidence="12">
    <location>
        <begin position="27"/>
        <end position="34"/>
    </location>
    <ligand>
        <name>ATP</name>
        <dbReference type="ChEBI" id="CHEBI:30616"/>
    </ligand>
</feature>
<evidence type="ECO:0000256" key="11">
    <source>
        <dbReference type="ARBA" id="ARBA00048988"/>
    </source>
</evidence>
<dbReference type="SUPFAM" id="SSF52540">
    <property type="entry name" value="P-loop containing nucleoside triphosphate hydrolases"/>
    <property type="match status" value="1"/>
</dbReference>
<dbReference type="OrthoDB" id="9810135at2"/>
<evidence type="ECO:0000313" key="15">
    <source>
        <dbReference type="EMBL" id="SDB91544.1"/>
    </source>
</evidence>
<dbReference type="GO" id="GO:0000725">
    <property type="term" value="P:recombinational repair"/>
    <property type="evidence" value="ECO:0007669"/>
    <property type="project" value="TreeGrafter"/>
</dbReference>
<evidence type="ECO:0000256" key="6">
    <source>
        <dbReference type="ARBA" id="ARBA00023125"/>
    </source>
</evidence>
<protein>
    <recommendedName>
        <fullName evidence="9">DNA 3'-5' helicase</fullName>
        <ecNumber evidence="9">5.6.2.4</ecNumber>
    </recommendedName>
    <alternativeName>
        <fullName evidence="10">DNA 3'-5' helicase II</fullName>
    </alternativeName>
</protein>
<dbReference type="InterPro" id="IPR014017">
    <property type="entry name" value="DNA_helicase_UvrD-like_C"/>
</dbReference>
<evidence type="ECO:0000256" key="9">
    <source>
        <dbReference type="ARBA" id="ARBA00034808"/>
    </source>
</evidence>
<evidence type="ECO:0000256" key="8">
    <source>
        <dbReference type="ARBA" id="ARBA00034617"/>
    </source>
</evidence>
<dbReference type="GO" id="GO:0033202">
    <property type="term" value="C:DNA helicase complex"/>
    <property type="evidence" value="ECO:0007669"/>
    <property type="project" value="TreeGrafter"/>
</dbReference>
<dbReference type="GO" id="GO:0043138">
    <property type="term" value="F:3'-5' DNA helicase activity"/>
    <property type="evidence" value="ECO:0007669"/>
    <property type="project" value="UniProtKB-EC"/>
</dbReference>
<dbReference type="InterPro" id="IPR014016">
    <property type="entry name" value="UvrD-like_ATP-bd"/>
</dbReference>
<dbReference type="InterPro" id="IPR000212">
    <property type="entry name" value="DNA_helicase_UvrD/REP"/>
</dbReference>
<dbReference type="STRING" id="1640674.SAMN05216323_100915"/>
<evidence type="ECO:0000256" key="2">
    <source>
        <dbReference type="ARBA" id="ARBA00022741"/>
    </source>
</evidence>
<dbReference type="AlphaFoldDB" id="A0A1G6HBM4"/>
<comment type="similarity">
    <text evidence="1">Belongs to the helicase family. UvrD subfamily.</text>
</comment>
<evidence type="ECO:0000259" key="13">
    <source>
        <dbReference type="PROSITE" id="PS51198"/>
    </source>
</evidence>
<dbReference type="InterPro" id="IPR013986">
    <property type="entry name" value="DExx_box_DNA_helicase_dom_sf"/>
</dbReference>
<keyword evidence="16" id="KW-1185">Reference proteome</keyword>
<dbReference type="RefSeq" id="WP_092435973.1">
    <property type="nucleotide sequence ID" value="NZ_FMYP01000009.1"/>
</dbReference>
<evidence type="ECO:0000256" key="4">
    <source>
        <dbReference type="ARBA" id="ARBA00022806"/>
    </source>
</evidence>
<proteinExistence type="inferred from homology"/>
<dbReference type="Pfam" id="PF00580">
    <property type="entry name" value="UvrD-helicase"/>
    <property type="match status" value="1"/>
</dbReference>
<dbReference type="GO" id="GO:0005524">
    <property type="term" value="F:ATP binding"/>
    <property type="evidence" value="ECO:0007669"/>
    <property type="project" value="UniProtKB-UniRule"/>
</dbReference>
<keyword evidence="7" id="KW-0413">Isomerase</keyword>
<keyword evidence="4 12" id="KW-0347">Helicase</keyword>
<dbReference type="Proteomes" id="UP000199452">
    <property type="component" value="Unassembled WGS sequence"/>
</dbReference>